<organism evidence="3 4">
    <name type="scientific">Rhodococcus wratislaviensis</name>
    <name type="common">Tsukamurella wratislaviensis</name>
    <dbReference type="NCBI Taxonomy" id="44752"/>
    <lineage>
        <taxon>Bacteria</taxon>
        <taxon>Bacillati</taxon>
        <taxon>Actinomycetota</taxon>
        <taxon>Actinomycetes</taxon>
        <taxon>Mycobacteriales</taxon>
        <taxon>Nocardiaceae</taxon>
        <taxon>Rhodococcus</taxon>
    </lineage>
</organism>
<dbReference type="OrthoDB" id="4772902at2"/>
<evidence type="ECO:0000313" key="4">
    <source>
        <dbReference type="Proteomes" id="UP000287519"/>
    </source>
</evidence>
<dbReference type="InterPro" id="IPR050039">
    <property type="entry name" value="MAB_1171c-like"/>
</dbReference>
<keyword evidence="1" id="KW-0472">Membrane</keyword>
<dbReference type="InterPro" id="IPR046675">
    <property type="entry name" value="DUF6545"/>
</dbReference>
<keyword evidence="4" id="KW-1185">Reference proteome</keyword>
<evidence type="ECO:0000256" key="1">
    <source>
        <dbReference type="SAM" id="Phobius"/>
    </source>
</evidence>
<dbReference type="RefSeq" id="WP_124395731.1">
    <property type="nucleotide sequence ID" value="NZ_BHYM01000086.1"/>
</dbReference>
<feature type="transmembrane region" description="Helical" evidence="1">
    <location>
        <begin position="213"/>
        <end position="238"/>
    </location>
</feature>
<evidence type="ECO:0000259" key="2">
    <source>
        <dbReference type="Pfam" id="PF20182"/>
    </source>
</evidence>
<reference evidence="3 4" key="1">
    <citation type="submission" date="2018-11" db="EMBL/GenBank/DDBJ databases">
        <title>Microbial catabolism of amino acid.</title>
        <authorList>
            <person name="Hibi M."/>
            <person name="Ogawa J."/>
        </authorList>
    </citation>
    <scope>NUCLEOTIDE SEQUENCE [LARGE SCALE GENOMIC DNA]</scope>
    <source>
        <strain evidence="3 4">C31-06</strain>
    </source>
</reference>
<feature type="transmembrane region" description="Helical" evidence="1">
    <location>
        <begin position="101"/>
        <end position="121"/>
    </location>
</feature>
<protein>
    <recommendedName>
        <fullName evidence="2">DUF6545 domain-containing protein</fullName>
    </recommendedName>
</protein>
<sequence>MYTPPGFVSWSLLALIWGTTALRLVFVRSTVAEQRINAALVFASLSVALRRQWVRDIVDGVFGPGISSPLGNACIIFTAASLISLFSVWAFGPDRYRRIHAVTLTIAGLPGAALIVLSGPARAQGVGVRSAGGWQYTAFCIAYALPILLAALLIAGISIRSVRAAASGRDRWIFAAVIGLSVFEVVSMVVVIIDGLMRTSAADDAVTDSHAEAGVFLRLLVVAAGAVIALGPVLRVFLRRYRSVLSARRMLPVWRTLTAAVPEVVFELRPEDQGALSARARRDRMEVEIRDAILLVDRYLPGDFVDPVAPPACAAATRLHLACLARAAGHPPVAGTKSGSSMQPGGEPWELERLADHWKDGERMAAALWARRLPQFGGPEDPSARDVAQV</sequence>
<keyword evidence="1" id="KW-0812">Transmembrane</keyword>
<feature type="transmembrane region" description="Helical" evidence="1">
    <location>
        <begin position="171"/>
        <end position="193"/>
    </location>
</feature>
<gene>
    <name evidence="3" type="ORF">Rhow_008380</name>
</gene>
<proteinExistence type="predicted"/>
<dbReference type="Pfam" id="PF20182">
    <property type="entry name" value="DUF6545"/>
    <property type="match status" value="1"/>
</dbReference>
<feature type="transmembrane region" description="Helical" evidence="1">
    <location>
        <begin position="66"/>
        <end position="89"/>
    </location>
</feature>
<dbReference type="Proteomes" id="UP000287519">
    <property type="component" value="Unassembled WGS sequence"/>
</dbReference>
<name>A0A402CKF1_RHOWR</name>
<evidence type="ECO:0000313" key="3">
    <source>
        <dbReference type="EMBL" id="GCE44082.1"/>
    </source>
</evidence>
<dbReference type="EMBL" id="BHYM01000086">
    <property type="protein sequence ID" value="GCE44082.1"/>
    <property type="molecule type" value="Genomic_DNA"/>
</dbReference>
<feature type="transmembrane region" description="Helical" evidence="1">
    <location>
        <begin position="133"/>
        <end position="159"/>
    </location>
</feature>
<dbReference type="NCBIfam" id="NF042915">
    <property type="entry name" value="MAB_1171c_fam"/>
    <property type="match status" value="1"/>
</dbReference>
<feature type="transmembrane region" description="Helical" evidence="1">
    <location>
        <begin position="6"/>
        <end position="26"/>
    </location>
</feature>
<comment type="caution">
    <text evidence="3">The sequence shown here is derived from an EMBL/GenBank/DDBJ whole genome shotgun (WGS) entry which is preliminary data.</text>
</comment>
<keyword evidence="1" id="KW-1133">Transmembrane helix</keyword>
<dbReference type="AlphaFoldDB" id="A0A402CKF1"/>
<feature type="domain" description="DUF6545" evidence="2">
    <location>
        <begin position="245"/>
        <end position="358"/>
    </location>
</feature>
<accession>A0A402CKF1</accession>